<dbReference type="GO" id="GO:0005737">
    <property type="term" value="C:cytoplasm"/>
    <property type="evidence" value="ECO:0007669"/>
    <property type="project" value="TreeGrafter"/>
</dbReference>
<comment type="caution">
    <text evidence="2">The sequence shown here is derived from an EMBL/GenBank/DDBJ whole genome shotgun (WGS) entry which is preliminary data.</text>
</comment>
<dbReference type="InterPro" id="IPR016496">
    <property type="entry name" value="GTPase_HflX"/>
</dbReference>
<evidence type="ECO:0000313" key="2">
    <source>
        <dbReference type="EMBL" id="EPS60207.1"/>
    </source>
</evidence>
<dbReference type="InterPro" id="IPR025121">
    <property type="entry name" value="GTPase_HflX_N"/>
</dbReference>
<dbReference type="Gene3D" id="3.40.50.11060">
    <property type="entry name" value="GTPase HflX, N-terminal domain"/>
    <property type="match status" value="1"/>
</dbReference>
<dbReference type="GO" id="GO:0043022">
    <property type="term" value="F:ribosome binding"/>
    <property type="evidence" value="ECO:0007669"/>
    <property type="project" value="TreeGrafter"/>
</dbReference>
<reference evidence="2 3" key="1">
    <citation type="journal article" date="2013" name="BMC Genomics">
        <title>The miniature genome of a carnivorous plant Genlisea aurea contains a low number of genes and short non-coding sequences.</title>
        <authorList>
            <person name="Leushkin E.V."/>
            <person name="Sutormin R.A."/>
            <person name="Nabieva E.R."/>
            <person name="Penin A.A."/>
            <person name="Kondrashov A.S."/>
            <person name="Logacheva M.D."/>
        </authorList>
    </citation>
    <scope>NUCLEOTIDE SEQUENCE [LARGE SCALE GENOMIC DNA]</scope>
</reference>
<dbReference type="Pfam" id="PF13167">
    <property type="entry name" value="GTP-bdg_N"/>
    <property type="match status" value="1"/>
</dbReference>
<organism evidence="2 3">
    <name type="scientific">Genlisea aurea</name>
    <dbReference type="NCBI Taxonomy" id="192259"/>
    <lineage>
        <taxon>Eukaryota</taxon>
        <taxon>Viridiplantae</taxon>
        <taxon>Streptophyta</taxon>
        <taxon>Embryophyta</taxon>
        <taxon>Tracheophyta</taxon>
        <taxon>Spermatophyta</taxon>
        <taxon>Magnoliopsida</taxon>
        <taxon>eudicotyledons</taxon>
        <taxon>Gunneridae</taxon>
        <taxon>Pentapetalae</taxon>
        <taxon>asterids</taxon>
        <taxon>lamiids</taxon>
        <taxon>Lamiales</taxon>
        <taxon>Lentibulariaceae</taxon>
        <taxon>Genlisea</taxon>
    </lineage>
</organism>
<sequence>MSLCFCSLLKPLFVDSEYDFLFRCSPNSLRPRLGIGLLNLRTHAKDYGVKAFGAVSDRTAAFDSEQTRGGDVNGIQNDEFGDERSRIRLNRTAEVVVDRESRFKLQNGREVFQEKAYLVGVAKKSDCDASFGIEYSLGELAQLADTAGLLVVGSTYQKLATPNPRTYIGSGKVAEIKSAIHAFGVETVIFDDELSAG</sequence>
<dbReference type="AlphaFoldDB" id="S8DKZ8"/>
<dbReference type="GO" id="GO:0005525">
    <property type="term" value="F:GTP binding"/>
    <property type="evidence" value="ECO:0007669"/>
    <property type="project" value="InterPro"/>
</dbReference>
<feature type="non-terminal residue" evidence="2">
    <location>
        <position position="197"/>
    </location>
</feature>
<proteinExistence type="predicted"/>
<dbReference type="PANTHER" id="PTHR10229:SF0">
    <property type="entry name" value="GTP-BINDING PROTEIN 6-RELATED"/>
    <property type="match status" value="1"/>
</dbReference>
<evidence type="ECO:0000313" key="3">
    <source>
        <dbReference type="Proteomes" id="UP000015453"/>
    </source>
</evidence>
<gene>
    <name evidence="2" type="ORF">M569_14599</name>
</gene>
<evidence type="ECO:0000259" key="1">
    <source>
        <dbReference type="Pfam" id="PF13167"/>
    </source>
</evidence>
<dbReference type="InterPro" id="IPR042108">
    <property type="entry name" value="GTPase_HflX_N_sf"/>
</dbReference>
<feature type="domain" description="GTPase HflX N-terminal" evidence="1">
    <location>
        <begin position="135"/>
        <end position="196"/>
    </location>
</feature>
<keyword evidence="3" id="KW-1185">Reference proteome</keyword>
<name>S8DKZ8_9LAMI</name>
<dbReference type="Proteomes" id="UP000015453">
    <property type="component" value="Unassembled WGS sequence"/>
</dbReference>
<dbReference type="OrthoDB" id="10268034at2759"/>
<accession>S8DKZ8</accession>
<dbReference type="PANTHER" id="PTHR10229">
    <property type="entry name" value="GTP-BINDING PROTEIN HFLX"/>
    <property type="match status" value="1"/>
</dbReference>
<dbReference type="EMBL" id="AUSU01007739">
    <property type="protein sequence ID" value="EPS60207.1"/>
    <property type="molecule type" value="Genomic_DNA"/>
</dbReference>
<protein>
    <recommendedName>
        <fullName evidence="1">GTPase HflX N-terminal domain-containing protein</fullName>
    </recommendedName>
</protein>